<protein>
    <submittedName>
        <fullName evidence="10">ABC transporter ATP-binding protein</fullName>
    </submittedName>
</protein>
<feature type="transmembrane region" description="Helical" evidence="7">
    <location>
        <begin position="235"/>
        <end position="256"/>
    </location>
</feature>
<dbReference type="PANTHER" id="PTHR24221:SF654">
    <property type="entry name" value="ATP-BINDING CASSETTE SUB-FAMILY B MEMBER 6"/>
    <property type="match status" value="1"/>
</dbReference>
<keyword evidence="6 7" id="KW-0472">Membrane</keyword>
<keyword evidence="5 7" id="KW-1133">Transmembrane helix</keyword>
<evidence type="ECO:0000313" key="10">
    <source>
        <dbReference type="EMBL" id="QNN60541.1"/>
    </source>
</evidence>
<evidence type="ECO:0000256" key="7">
    <source>
        <dbReference type="SAM" id="Phobius"/>
    </source>
</evidence>
<feature type="transmembrane region" description="Helical" evidence="7">
    <location>
        <begin position="12"/>
        <end position="34"/>
    </location>
</feature>
<dbReference type="Gene3D" id="3.40.50.300">
    <property type="entry name" value="P-loop containing nucleotide triphosphate hydrolases"/>
    <property type="match status" value="1"/>
</dbReference>
<proteinExistence type="predicted"/>
<dbReference type="GO" id="GO:0005886">
    <property type="term" value="C:plasma membrane"/>
    <property type="evidence" value="ECO:0007669"/>
    <property type="project" value="UniProtKB-SubCell"/>
</dbReference>
<dbReference type="Gene3D" id="1.20.1560.10">
    <property type="entry name" value="ABC transporter type 1, transmembrane domain"/>
    <property type="match status" value="1"/>
</dbReference>
<dbReference type="InterPro" id="IPR039421">
    <property type="entry name" value="Type_1_exporter"/>
</dbReference>
<dbReference type="InterPro" id="IPR003439">
    <property type="entry name" value="ABC_transporter-like_ATP-bd"/>
</dbReference>
<keyword evidence="3" id="KW-0547">Nucleotide-binding</keyword>
<dbReference type="PROSITE" id="PS50893">
    <property type="entry name" value="ABC_TRANSPORTER_2"/>
    <property type="match status" value="1"/>
</dbReference>
<dbReference type="SMART" id="SM00382">
    <property type="entry name" value="AAA"/>
    <property type="match status" value="1"/>
</dbReference>
<organism evidence="10 11">
    <name type="scientific">Erysipelothrix inopinata</name>
    <dbReference type="NCBI Taxonomy" id="225084"/>
    <lineage>
        <taxon>Bacteria</taxon>
        <taxon>Bacillati</taxon>
        <taxon>Bacillota</taxon>
        <taxon>Erysipelotrichia</taxon>
        <taxon>Erysipelotrichales</taxon>
        <taxon>Erysipelotrichaceae</taxon>
        <taxon>Erysipelothrix</taxon>
    </lineage>
</organism>
<dbReference type="SUPFAM" id="SSF52540">
    <property type="entry name" value="P-loop containing nucleoside triphosphate hydrolases"/>
    <property type="match status" value="1"/>
</dbReference>
<feature type="transmembrane region" description="Helical" evidence="7">
    <location>
        <begin position="46"/>
        <end position="65"/>
    </location>
</feature>
<dbReference type="GO" id="GO:0016887">
    <property type="term" value="F:ATP hydrolysis activity"/>
    <property type="evidence" value="ECO:0007669"/>
    <property type="project" value="InterPro"/>
</dbReference>
<feature type="transmembrane region" description="Helical" evidence="7">
    <location>
        <begin position="124"/>
        <end position="144"/>
    </location>
</feature>
<dbReference type="GO" id="GO:0140359">
    <property type="term" value="F:ABC-type transporter activity"/>
    <property type="evidence" value="ECO:0007669"/>
    <property type="project" value="InterPro"/>
</dbReference>
<dbReference type="KEGG" id="eio:H9L01_09235"/>
<dbReference type="InterPro" id="IPR036640">
    <property type="entry name" value="ABC1_TM_sf"/>
</dbReference>
<dbReference type="AlphaFoldDB" id="A0A7G9RY66"/>
<dbReference type="SUPFAM" id="SSF90123">
    <property type="entry name" value="ABC transporter transmembrane region"/>
    <property type="match status" value="1"/>
</dbReference>
<accession>A0A7G9RY66</accession>
<sequence>MKTLLLNNKKGFFLYFLGIIITAPSNLIISYALAQIFTIPESDNPLTKLLFIVCLALTPILIGIISRMLRIRYMNDVLYDLRTESYQNIVAQDIDSFHSHENSYYHSKLVSDIKIFEQDYFLSLLRMGNNFSSYLVGIGVLFYLSWELGVIILIGTLIIFGLSQYFTKETIRRKKIVTEQNKLSFNAINNLIYGLRSIQIFGAQVQFKMLFNQDIKQLEEHKANSNDWDFFQKNILTVTSSGIHFLSFIFATYLLAQGRISMVSTIMVMNLLSQLLWNVSDGFSFVNKFKASLKIYDSLMDHPKPLQRNESYTFNNLICLDNVSFHYDDKAIFENLNACIHKNDKVFIVGPSGSGKSTLLNIMAGHINSYSGDLFIDGVALNDISYSSRFDNTAYVTQDHFFFNESIRDNIILDTPFDSDRYTLILEQCALTSWIESLEEKDAHLLTDNAHNISGGQKQRIHIARELYQNKPVIILDEMTASLDEDNAYVIYETLLNLDKTVIFTSHRHHQYLKEKSDQIIDLGGYSYEN</sequence>
<reference evidence="10 11" key="1">
    <citation type="submission" date="2020-08" db="EMBL/GenBank/DDBJ databases">
        <title>Genome sequence of Erysipelothrix inopinata DSM 15511T.</title>
        <authorList>
            <person name="Hyun D.-W."/>
            <person name="Bae J.-W."/>
        </authorList>
    </citation>
    <scope>NUCLEOTIDE SEQUENCE [LARGE SCALE GENOMIC DNA]</scope>
    <source>
        <strain evidence="10 11">DSM 15511</strain>
    </source>
</reference>
<evidence type="ECO:0000259" key="8">
    <source>
        <dbReference type="PROSITE" id="PS50893"/>
    </source>
</evidence>
<evidence type="ECO:0000256" key="6">
    <source>
        <dbReference type="ARBA" id="ARBA00023136"/>
    </source>
</evidence>
<comment type="subcellular location">
    <subcellularLocation>
        <location evidence="1">Cell membrane</location>
        <topology evidence="1">Multi-pass membrane protein</topology>
    </subcellularLocation>
</comment>
<dbReference type="InterPro" id="IPR027417">
    <property type="entry name" value="P-loop_NTPase"/>
</dbReference>
<evidence type="ECO:0000313" key="11">
    <source>
        <dbReference type="Proteomes" id="UP000515928"/>
    </source>
</evidence>
<evidence type="ECO:0000256" key="1">
    <source>
        <dbReference type="ARBA" id="ARBA00004651"/>
    </source>
</evidence>
<dbReference type="GO" id="GO:0005524">
    <property type="term" value="F:ATP binding"/>
    <property type="evidence" value="ECO:0007669"/>
    <property type="project" value="UniProtKB-KW"/>
</dbReference>
<dbReference type="Proteomes" id="UP000515928">
    <property type="component" value="Chromosome"/>
</dbReference>
<dbReference type="Pfam" id="PF00005">
    <property type="entry name" value="ABC_tran"/>
    <property type="match status" value="1"/>
</dbReference>
<dbReference type="PANTHER" id="PTHR24221">
    <property type="entry name" value="ATP-BINDING CASSETTE SUB-FAMILY B"/>
    <property type="match status" value="1"/>
</dbReference>
<dbReference type="CDD" id="cd03228">
    <property type="entry name" value="ABCC_MRP_Like"/>
    <property type="match status" value="1"/>
</dbReference>
<name>A0A7G9RY66_9FIRM</name>
<evidence type="ECO:0000256" key="3">
    <source>
        <dbReference type="ARBA" id="ARBA00022741"/>
    </source>
</evidence>
<keyword evidence="11" id="KW-1185">Reference proteome</keyword>
<evidence type="ECO:0000256" key="5">
    <source>
        <dbReference type="ARBA" id="ARBA00022989"/>
    </source>
</evidence>
<dbReference type="PROSITE" id="PS50929">
    <property type="entry name" value="ABC_TM1F"/>
    <property type="match status" value="1"/>
</dbReference>
<feature type="domain" description="ABC transporter" evidence="8">
    <location>
        <begin position="318"/>
        <end position="530"/>
    </location>
</feature>
<dbReference type="Pfam" id="PF00664">
    <property type="entry name" value="ABC_membrane"/>
    <property type="match status" value="1"/>
</dbReference>
<evidence type="ECO:0000256" key="4">
    <source>
        <dbReference type="ARBA" id="ARBA00022840"/>
    </source>
</evidence>
<dbReference type="EMBL" id="CP060715">
    <property type="protein sequence ID" value="QNN60541.1"/>
    <property type="molecule type" value="Genomic_DNA"/>
</dbReference>
<dbReference type="RefSeq" id="WP_187533669.1">
    <property type="nucleotide sequence ID" value="NZ_CBCSHU010000010.1"/>
</dbReference>
<evidence type="ECO:0000256" key="2">
    <source>
        <dbReference type="ARBA" id="ARBA00022692"/>
    </source>
</evidence>
<gene>
    <name evidence="10" type="ORF">H9L01_09235</name>
</gene>
<feature type="domain" description="ABC transmembrane type-1" evidence="9">
    <location>
        <begin position="11"/>
        <end position="291"/>
    </location>
</feature>
<keyword evidence="2 7" id="KW-0812">Transmembrane</keyword>
<evidence type="ECO:0000259" key="9">
    <source>
        <dbReference type="PROSITE" id="PS50929"/>
    </source>
</evidence>
<feature type="transmembrane region" description="Helical" evidence="7">
    <location>
        <begin position="150"/>
        <end position="167"/>
    </location>
</feature>
<keyword evidence="4 10" id="KW-0067">ATP-binding</keyword>
<dbReference type="InterPro" id="IPR003593">
    <property type="entry name" value="AAA+_ATPase"/>
</dbReference>
<dbReference type="GO" id="GO:0034040">
    <property type="term" value="F:ATPase-coupled lipid transmembrane transporter activity"/>
    <property type="evidence" value="ECO:0007669"/>
    <property type="project" value="TreeGrafter"/>
</dbReference>
<dbReference type="InterPro" id="IPR011527">
    <property type="entry name" value="ABC1_TM_dom"/>
</dbReference>